<dbReference type="WBParaSite" id="L893_g25318.t1">
    <property type="protein sequence ID" value="L893_g25318.t1"/>
    <property type="gene ID" value="L893_g25318"/>
</dbReference>
<keyword evidence="1" id="KW-1185">Reference proteome</keyword>
<dbReference type="AlphaFoldDB" id="A0A1I7ZD35"/>
<dbReference type="Proteomes" id="UP000095287">
    <property type="component" value="Unplaced"/>
</dbReference>
<accession>A0A1I7ZD35</accession>
<organism evidence="1 2">
    <name type="scientific">Steinernema glaseri</name>
    <dbReference type="NCBI Taxonomy" id="37863"/>
    <lineage>
        <taxon>Eukaryota</taxon>
        <taxon>Metazoa</taxon>
        <taxon>Ecdysozoa</taxon>
        <taxon>Nematoda</taxon>
        <taxon>Chromadorea</taxon>
        <taxon>Rhabditida</taxon>
        <taxon>Tylenchina</taxon>
        <taxon>Panagrolaimomorpha</taxon>
        <taxon>Strongyloidoidea</taxon>
        <taxon>Steinernematidae</taxon>
        <taxon>Steinernema</taxon>
    </lineage>
</organism>
<sequence length="77" mass="8620">MDVSETCRFQSSVFVHYDHVASLYARAFLLCGVKSCAKCSETDSFSNPFSVPSELSSDAQDFYASIYNDRSIPKCQM</sequence>
<evidence type="ECO:0000313" key="1">
    <source>
        <dbReference type="Proteomes" id="UP000095287"/>
    </source>
</evidence>
<protein>
    <submittedName>
        <fullName evidence="2">ZP domain-containing protein</fullName>
    </submittedName>
</protein>
<name>A0A1I7ZD35_9BILA</name>
<reference evidence="2" key="1">
    <citation type="submission" date="2016-11" db="UniProtKB">
        <authorList>
            <consortium name="WormBaseParasite"/>
        </authorList>
    </citation>
    <scope>IDENTIFICATION</scope>
</reference>
<proteinExistence type="predicted"/>
<evidence type="ECO:0000313" key="2">
    <source>
        <dbReference type="WBParaSite" id="L893_g25318.t1"/>
    </source>
</evidence>